<reference evidence="7 8" key="1">
    <citation type="submission" date="2020-09" db="EMBL/GenBank/DDBJ databases">
        <title>De no assembly of potato wild relative species, Solanum commersonii.</title>
        <authorList>
            <person name="Cho K."/>
        </authorList>
    </citation>
    <scope>NUCLEOTIDE SEQUENCE [LARGE SCALE GENOMIC DNA]</scope>
    <source>
        <strain evidence="7">LZ3.2</strain>
        <tissue evidence="7">Leaf</tissue>
    </source>
</reference>
<accession>A0A9J6AYY0</accession>
<evidence type="ECO:0000256" key="3">
    <source>
        <dbReference type="ARBA" id="ARBA00022833"/>
    </source>
</evidence>
<gene>
    <name evidence="7" type="ORF">H5410_001342</name>
</gene>
<dbReference type="Pfam" id="PF23121">
    <property type="entry name" value="SPOC_AIPP2"/>
    <property type="match status" value="1"/>
</dbReference>
<dbReference type="AlphaFoldDB" id="A0A9J6AYY0"/>
<dbReference type="GO" id="GO:0034244">
    <property type="term" value="P:negative regulation of transcription elongation by RNA polymerase II"/>
    <property type="evidence" value="ECO:0007669"/>
    <property type="project" value="InterPro"/>
</dbReference>
<dbReference type="PANTHER" id="PTHR33304">
    <property type="match status" value="1"/>
</dbReference>
<evidence type="ECO:0000256" key="2">
    <source>
        <dbReference type="ARBA" id="ARBA00022771"/>
    </source>
</evidence>
<evidence type="ECO:0000256" key="5">
    <source>
        <dbReference type="ARBA" id="ARBA00023163"/>
    </source>
</evidence>
<keyword evidence="8" id="KW-1185">Reference proteome</keyword>
<evidence type="ECO:0000256" key="1">
    <source>
        <dbReference type="ARBA" id="ARBA00022723"/>
    </source>
</evidence>
<evidence type="ECO:0000313" key="7">
    <source>
        <dbReference type="EMBL" id="KAG5629625.1"/>
    </source>
</evidence>
<dbReference type="GO" id="GO:0008270">
    <property type="term" value="F:zinc ion binding"/>
    <property type="evidence" value="ECO:0007669"/>
    <property type="project" value="UniProtKB-KW"/>
</dbReference>
<evidence type="ECO:0000256" key="4">
    <source>
        <dbReference type="ARBA" id="ARBA00023015"/>
    </source>
</evidence>
<feature type="domain" description="AIPP2-like SPOC-like" evidence="6">
    <location>
        <begin position="362"/>
        <end position="475"/>
    </location>
</feature>
<dbReference type="EMBL" id="JACXVP010000001">
    <property type="protein sequence ID" value="KAG5629625.1"/>
    <property type="molecule type" value="Genomic_DNA"/>
</dbReference>
<keyword evidence="5" id="KW-0804">Transcription</keyword>
<comment type="caution">
    <text evidence="7">The sequence shown here is derived from an EMBL/GenBank/DDBJ whole genome shotgun (WGS) entry which is preliminary data.</text>
</comment>
<name>A0A9J6AYY0_SOLCO</name>
<dbReference type="InterPro" id="IPR049914">
    <property type="entry name" value="PHD1-3/5-6"/>
</dbReference>
<organism evidence="7 8">
    <name type="scientific">Solanum commersonii</name>
    <name type="common">Commerson's wild potato</name>
    <name type="synonym">Commerson's nightshade</name>
    <dbReference type="NCBI Taxonomy" id="4109"/>
    <lineage>
        <taxon>Eukaryota</taxon>
        <taxon>Viridiplantae</taxon>
        <taxon>Streptophyta</taxon>
        <taxon>Embryophyta</taxon>
        <taxon>Tracheophyta</taxon>
        <taxon>Spermatophyta</taxon>
        <taxon>Magnoliopsida</taxon>
        <taxon>eudicotyledons</taxon>
        <taxon>Gunneridae</taxon>
        <taxon>Pentapetalae</taxon>
        <taxon>asterids</taxon>
        <taxon>lamiids</taxon>
        <taxon>Solanales</taxon>
        <taxon>Solanaceae</taxon>
        <taxon>Solanoideae</taxon>
        <taxon>Solaneae</taxon>
        <taxon>Solanum</taxon>
    </lineage>
</organism>
<evidence type="ECO:0000313" key="8">
    <source>
        <dbReference type="Proteomes" id="UP000824120"/>
    </source>
</evidence>
<dbReference type="PANTHER" id="PTHR33304:SF33">
    <property type="entry name" value="F-BOX DOMAIN-CONTAINING PROTEIN"/>
    <property type="match status" value="1"/>
</dbReference>
<proteinExistence type="predicted"/>
<dbReference type="InterPro" id="IPR056280">
    <property type="entry name" value="AIPP2-like_SPOC"/>
</dbReference>
<keyword evidence="4" id="KW-0805">Transcription regulation</keyword>
<dbReference type="Proteomes" id="UP000824120">
    <property type="component" value="Chromosome 1"/>
</dbReference>
<evidence type="ECO:0000259" key="6">
    <source>
        <dbReference type="Pfam" id="PF23121"/>
    </source>
</evidence>
<protein>
    <recommendedName>
        <fullName evidence="6">AIPP2-like SPOC-like domain-containing protein</fullName>
    </recommendedName>
</protein>
<keyword evidence="3" id="KW-0862">Zinc</keyword>
<keyword evidence="1" id="KW-0479">Metal-binding</keyword>
<dbReference type="OrthoDB" id="1305340at2759"/>
<keyword evidence="2" id="KW-0863">Zinc-finger</keyword>
<sequence length="672" mass="76796">MKIISDGRTSKRKRKLCFLPSFIFKSKIIISAFITWAKWEEDSCLVGWKTTDVGLEAIVVGTANHGGLAKLSIWGNNLYRGMTDVGLKVKLFAYLSDLISFYSSYCWLGHSEKWDVLSENFPCAMCLLLVLKAYLRFLMGMSLSDVFNLLVFQKNNAFFQDSYPSRNKSSMLLSRGKNGKRICVTTAFENFEQRNHPSIEIFINKFLLEVFKRLPSSRETSDEIAESNGYLARSLVGRKVTIVKLVAIAVGTSNRGDLTKLSIRGNNLCHGVTYIGLKDISQGSPTLREHSLWNVSSVGDEEKLDIFQCLRNKGILDSFMYSHKACDGSTSLEHRSSDAVNECRMMNSSMKNPCDPNLVPSWKRSFDILGALEFVHGMLNSCIQAHPPSRVRRKVYEFSRLLSDTLKFELVPHGDIWESLFNNHIPSKEDIDCIFLQVRKKVDFMRSKDLVMRMLINDVELLILASTTLCSDSQRPVQIFSLLECHCGAQMATRSLRQKEQMPHKKKFCEICCDTSFEKAITTCYQYCMMGYYFDAPVDWCCEECDIGKEIMFSLSGLESVHYEGPRLPASKKIYQSTVQPKKYSKFPCRHRINWEREVRTRKMRYLHVEEALGLSSSINKYGSPRINTVSSRVVSTKSMETMAQRIFTKPRAQISNSFREKSKILHDGLLC</sequence>
<dbReference type="GO" id="GO:0140566">
    <property type="term" value="F:histone reader activity"/>
    <property type="evidence" value="ECO:0007669"/>
    <property type="project" value="InterPro"/>
</dbReference>